<evidence type="ECO:0000256" key="4">
    <source>
        <dbReference type="ARBA" id="ARBA00022786"/>
    </source>
</evidence>
<organism evidence="8 10">
    <name type="scientific">Schizosaccharomyces japonicus (strain yFS275 / FY16936)</name>
    <name type="common">Fission yeast</name>
    <dbReference type="NCBI Taxonomy" id="402676"/>
    <lineage>
        <taxon>Eukaryota</taxon>
        <taxon>Fungi</taxon>
        <taxon>Dikarya</taxon>
        <taxon>Ascomycota</taxon>
        <taxon>Taphrinomycotina</taxon>
        <taxon>Schizosaccharomycetes</taxon>
        <taxon>Schizosaccharomycetales</taxon>
        <taxon>Schizosaccharomycetaceae</taxon>
        <taxon>Schizosaccharomyces</taxon>
    </lineage>
</organism>
<dbReference type="GO" id="GO:0005680">
    <property type="term" value="C:anaphase-promoting complex"/>
    <property type="evidence" value="ECO:0000318"/>
    <property type="project" value="GO_Central"/>
</dbReference>
<keyword evidence="5 6" id="KW-0131">Cell cycle</keyword>
<keyword evidence="2 6" id="KW-0132">Cell division</keyword>
<evidence type="ECO:0000313" key="9">
    <source>
        <dbReference type="JaponicusDB" id="SJAG_03561"/>
    </source>
</evidence>
<dbReference type="Proteomes" id="UP000001744">
    <property type="component" value="Unassembled WGS sequence"/>
</dbReference>
<dbReference type="InterPro" id="IPR016901">
    <property type="entry name" value="APC10/Doc1"/>
</dbReference>
<dbReference type="OrthoDB" id="24948at2759"/>
<dbReference type="GO" id="GO:0051301">
    <property type="term" value="P:cell division"/>
    <property type="evidence" value="ECO:0007669"/>
    <property type="project" value="UniProtKB-KW"/>
</dbReference>
<dbReference type="JaponicusDB" id="SJAG_03561">
    <property type="gene designation" value="apc10"/>
</dbReference>
<dbReference type="SUPFAM" id="SSF49785">
    <property type="entry name" value="Galactose-binding domain-like"/>
    <property type="match status" value="1"/>
</dbReference>
<dbReference type="InterPro" id="IPR008979">
    <property type="entry name" value="Galactose-bd-like_sf"/>
</dbReference>
<dbReference type="AlphaFoldDB" id="B6K4J9"/>
<dbReference type="OMA" id="FITIEFP"/>
<proteinExistence type="inferred from homology"/>
<evidence type="ECO:0000256" key="3">
    <source>
        <dbReference type="ARBA" id="ARBA00022776"/>
    </source>
</evidence>
<sequence>MSITEHEKKIHGLVDVGNLAQWSASTEKTGFPISNVRDDDINTYWQSDGSQPHVLYAKFIKRVEIKYLSIYLMYSLDESYTPSKIRIAAGTGLHDLQPVVTTELEEQEGWLHIPVGDYGRNGLLETYMLQLSILSNHQNGKDSHIRLIKIYAPEAPQALAVDEIPYTSIQFHSRSQLR</sequence>
<feature type="domain" description="DOC" evidence="7">
    <location>
        <begin position="1"/>
        <end position="177"/>
    </location>
</feature>
<keyword evidence="3 6" id="KW-0498">Mitosis</keyword>
<protein>
    <recommendedName>
        <fullName evidence="6">Anaphase-promoting complex subunit 10</fullName>
    </recommendedName>
</protein>
<keyword evidence="4 6" id="KW-0833">Ubl conjugation pathway</keyword>
<evidence type="ECO:0000313" key="8">
    <source>
        <dbReference type="EMBL" id="EEB08406.1"/>
    </source>
</evidence>
<dbReference type="GeneID" id="7048820"/>
<dbReference type="PIRSF" id="PIRSF028841">
    <property type="entry name" value="APC10_sub"/>
    <property type="match status" value="1"/>
</dbReference>
<evidence type="ECO:0000256" key="5">
    <source>
        <dbReference type="ARBA" id="ARBA00023306"/>
    </source>
</evidence>
<comment type="function">
    <text evidence="6">Component of the anaphase promoting complex/cyclosome (APC/C), a cell cycle-regulated E3 ubiquitin-protein ligase complex that controls progression through mitosis and the G1 phase of the cell cycle.</text>
</comment>
<dbReference type="eggNOG" id="KOG3437">
    <property type="taxonomic scope" value="Eukaryota"/>
</dbReference>
<reference evidence="8 10" key="1">
    <citation type="journal article" date="2011" name="Science">
        <title>Comparative functional genomics of the fission yeasts.</title>
        <authorList>
            <person name="Rhind N."/>
            <person name="Chen Z."/>
            <person name="Yassour M."/>
            <person name="Thompson D.A."/>
            <person name="Haas B.J."/>
            <person name="Habib N."/>
            <person name="Wapinski I."/>
            <person name="Roy S."/>
            <person name="Lin M.F."/>
            <person name="Heiman D.I."/>
            <person name="Young S.K."/>
            <person name="Furuya K."/>
            <person name="Guo Y."/>
            <person name="Pidoux A."/>
            <person name="Chen H.M."/>
            <person name="Robbertse B."/>
            <person name="Goldberg J.M."/>
            <person name="Aoki K."/>
            <person name="Bayne E.H."/>
            <person name="Berlin A.M."/>
            <person name="Desjardins C.A."/>
            <person name="Dobbs E."/>
            <person name="Dukaj L."/>
            <person name="Fan L."/>
            <person name="FitzGerald M.G."/>
            <person name="French C."/>
            <person name="Gujja S."/>
            <person name="Hansen K."/>
            <person name="Keifenheim D."/>
            <person name="Levin J.Z."/>
            <person name="Mosher R.A."/>
            <person name="Mueller C.A."/>
            <person name="Pfiffner J."/>
            <person name="Priest M."/>
            <person name="Russ C."/>
            <person name="Smialowska A."/>
            <person name="Swoboda P."/>
            <person name="Sykes S.M."/>
            <person name="Vaughn M."/>
            <person name="Vengrova S."/>
            <person name="Yoder R."/>
            <person name="Zeng Q."/>
            <person name="Allshire R."/>
            <person name="Baulcombe D."/>
            <person name="Birren B.W."/>
            <person name="Brown W."/>
            <person name="Ekwall K."/>
            <person name="Kellis M."/>
            <person name="Leatherwood J."/>
            <person name="Levin H."/>
            <person name="Margalit H."/>
            <person name="Martienssen R."/>
            <person name="Nieduszynski C.A."/>
            <person name="Spatafora J.W."/>
            <person name="Friedman N."/>
            <person name="Dalgaard J.Z."/>
            <person name="Baumann P."/>
            <person name="Niki H."/>
            <person name="Regev A."/>
            <person name="Nusbaum C."/>
        </authorList>
    </citation>
    <scope>NUCLEOTIDE SEQUENCE [LARGE SCALE GENOMIC DNA]</scope>
    <source>
        <strain evidence="10">yFS275 / FY16936</strain>
    </source>
</reference>
<accession>B6K4J9</accession>
<dbReference type="Pfam" id="PF03256">
    <property type="entry name" value="ANAPC10"/>
    <property type="match status" value="1"/>
</dbReference>
<dbReference type="PROSITE" id="PS51284">
    <property type="entry name" value="DOC"/>
    <property type="match status" value="1"/>
</dbReference>
<dbReference type="GO" id="GO:0070979">
    <property type="term" value="P:protein K11-linked ubiquitination"/>
    <property type="evidence" value="ECO:0000318"/>
    <property type="project" value="GO_Central"/>
</dbReference>
<dbReference type="Gene3D" id="2.60.120.260">
    <property type="entry name" value="Galactose-binding domain-like"/>
    <property type="match status" value="1"/>
</dbReference>
<dbReference type="VEuPathDB" id="FungiDB:SJAG_03561"/>
<dbReference type="STRING" id="402676.B6K4J9"/>
<dbReference type="PANTHER" id="PTHR12936">
    <property type="entry name" value="ANAPHASE-PROMOTING COMPLEX 10"/>
    <property type="match status" value="1"/>
</dbReference>
<evidence type="ECO:0000256" key="1">
    <source>
        <dbReference type="ARBA" id="ARBA00006762"/>
    </source>
</evidence>
<dbReference type="HOGENOM" id="CLU_039415_3_0_1"/>
<dbReference type="CDD" id="cd08366">
    <property type="entry name" value="APC10"/>
    <property type="match status" value="1"/>
</dbReference>
<gene>
    <name evidence="9" type="primary">apc10</name>
    <name evidence="8" type="ORF">SJAG_03561</name>
</gene>
<keyword evidence="10" id="KW-1185">Reference proteome</keyword>
<comment type="similarity">
    <text evidence="1 6">Belongs to the APC10 family.</text>
</comment>
<evidence type="ECO:0000256" key="2">
    <source>
        <dbReference type="ARBA" id="ARBA00022618"/>
    </source>
</evidence>
<dbReference type="EMBL" id="KE651167">
    <property type="protein sequence ID" value="EEB08406.1"/>
    <property type="molecule type" value="Genomic_DNA"/>
</dbReference>
<dbReference type="GO" id="GO:0031145">
    <property type="term" value="P:anaphase-promoting complex-dependent catabolic process"/>
    <property type="evidence" value="ECO:0007669"/>
    <property type="project" value="EnsemblFungi"/>
</dbReference>
<evidence type="ECO:0000313" key="10">
    <source>
        <dbReference type="Proteomes" id="UP000001744"/>
    </source>
</evidence>
<evidence type="ECO:0000256" key="6">
    <source>
        <dbReference type="PIRNR" id="PIRNR028841"/>
    </source>
</evidence>
<name>B6K4J9_SCHJY</name>
<dbReference type="InterPro" id="IPR004939">
    <property type="entry name" value="APC_su10/DOC_dom"/>
</dbReference>
<evidence type="ECO:0000259" key="7">
    <source>
        <dbReference type="PROSITE" id="PS51284"/>
    </source>
</evidence>
<dbReference type="RefSeq" id="XP_002174699.1">
    <property type="nucleotide sequence ID" value="XM_002174663.2"/>
</dbReference>
<dbReference type="PANTHER" id="PTHR12936:SF0">
    <property type="entry name" value="ANAPHASE-PROMOTING COMPLEX SUBUNIT 10"/>
    <property type="match status" value="1"/>
</dbReference>
<dbReference type="SMART" id="SM01337">
    <property type="entry name" value="APC10"/>
    <property type="match status" value="1"/>
</dbReference>